<feature type="domain" description="ABC toxin N-terminal" evidence="4">
    <location>
        <begin position="2349"/>
        <end position="2438"/>
    </location>
</feature>
<dbReference type="Proteomes" id="UP000030751">
    <property type="component" value="Unassembled WGS sequence"/>
</dbReference>
<dbReference type="HOGENOM" id="CLU_224592_0_0_1"/>
<evidence type="ECO:0000259" key="3">
    <source>
        <dbReference type="Pfam" id="PF18276"/>
    </source>
</evidence>
<dbReference type="Pfam" id="PF18276">
    <property type="entry name" value="TcA_TcB_BD"/>
    <property type="match status" value="1"/>
</dbReference>
<protein>
    <submittedName>
        <fullName evidence="5">Uncharacterized protein</fullName>
    </submittedName>
</protein>
<evidence type="ECO:0000259" key="4">
    <source>
        <dbReference type="Pfam" id="PF20220"/>
    </source>
</evidence>
<reference evidence="5" key="1">
    <citation type="submission" date="2011-10" db="EMBL/GenBank/DDBJ databases">
        <title>The Genome Sequence of Fusarium oxysporum HDV247.</title>
        <authorList>
            <consortium name="The Broad Institute Genome Sequencing Platform"/>
            <person name="Ma L.-J."/>
            <person name="Gale L.R."/>
            <person name="Schwartz D.C."/>
            <person name="Zhou S."/>
            <person name="Corby-Kistler H."/>
            <person name="Young S.K."/>
            <person name="Zeng Q."/>
            <person name="Gargeya S."/>
            <person name="Fitzgerald M."/>
            <person name="Haas B."/>
            <person name="Abouelleil A."/>
            <person name="Alvarado L."/>
            <person name="Arachchi H.M."/>
            <person name="Berlin A."/>
            <person name="Brown A."/>
            <person name="Chapman S.B."/>
            <person name="Chen Z."/>
            <person name="Dunbar C."/>
            <person name="Freedman E."/>
            <person name="Gearin G."/>
            <person name="Goldberg J."/>
            <person name="Griggs A."/>
            <person name="Gujja S."/>
            <person name="Heiman D."/>
            <person name="Howarth C."/>
            <person name="Larson L."/>
            <person name="Lui A."/>
            <person name="MacDonald P.J.P."/>
            <person name="Montmayeur A."/>
            <person name="Murphy C."/>
            <person name="Neiman D."/>
            <person name="Pearson M."/>
            <person name="Priest M."/>
            <person name="Roberts A."/>
            <person name="Saif S."/>
            <person name="Shea T."/>
            <person name="Shenoy N."/>
            <person name="Sisk P."/>
            <person name="Stolte C."/>
            <person name="Sykes S."/>
            <person name="Wortman J."/>
            <person name="Nusbaum C."/>
            <person name="Birren B."/>
        </authorList>
    </citation>
    <scope>NUCLEOTIDE SEQUENCE [LARGE SCALE GENOMIC DNA]</scope>
    <source>
        <strain evidence="5">HDV247</strain>
    </source>
</reference>
<feature type="domain" description="Tc toxin complex TcA C-terminal TcB-binding" evidence="3">
    <location>
        <begin position="3249"/>
        <end position="3586"/>
    </location>
</feature>
<feature type="region of interest" description="Disordered" evidence="2">
    <location>
        <begin position="2620"/>
        <end position="2663"/>
    </location>
</feature>
<dbReference type="InterPro" id="IPR046839">
    <property type="entry name" value="ABC_toxin_N"/>
</dbReference>
<organism evidence="5">
    <name type="scientific">Fusarium oxysporum f. sp. pisi HDV247</name>
    <dbReference type="NCBI Taxonomy" id="1080344"/>
    <lineage>
        <taxon>Eukaryota</taxon>
        <taxon>Fungi</taxon>
        <taxon>Dikarya</taxon>
        <taxon>Ascomycota</taxon>
        <taxon>Pezizomycotina</taxon>
        <taxon>Sordariomycetes</taxon>
        <taxon>Hypocreomycetidae</taxon>
        <taxon>Hypocreales</taxon>
        <taxon>Nectriaceae</taxon>
        <taxon>Fusarium</taxon>
        <taxon>Fusarium oxysporum species complex</taxon>
    </lineage>
</organism>
<evidence type="ECO:0000256" key="2">
    <source>
        <dbReference type="SAM" id="MobiDB-lite"/>
    </source>
</evidence>
<feature type="compositionally biased region" description="Basic and acidic residues" evidence="2">
    <location>
        <begin position="1652"/>
        <end position="1667"/>
    </location>
</feature>
<accession>W9NHD8</accession>
<dbReference type="Pfam" id="PF20220">
    <property type="entry name" value="ABC_toxin_N"/>
    <property type="match status" value="1"/>
</dbReference>
<reference evidence="5" key="2">
    <citation type="submission" date="2012-05" db="EMBL/GenBank/DDBJ databases">
        <title>Annotation of the Genome Sequence of Fusarium oxysporum HDV247.</title>
        <authorList>
            <consortium name="The Broad Institute Genomics Platform"/>
            <person name="Ma L.-J."/>
            <person name="Corby-Kistler H."/>
            <person name="Broz K."/>
            <person name="Gale L.R."/>
            <person name="Jonkers W."/>
            <person name="O'Donnell K."/>
            <person name="Ploetz R."/>
            <person name="Steinberg C."/>
            <person name="Schwartz D.C."/>
            <person name="VanEtten H."/>
            <person name="Zhou S."/>
            <person name="Young S.K."/>
            <person name="Zeng Q."/>
            <person name="Gargeya S."/>
            <person name="Fitzgerald M."/>
            <person name="Abouelleil A."/>
            <person name="Alvarado L."/>
            <person name="Chapman S.B."/>
            <person name="Gainer-Dewar J."/>
            <person name="Goldberg J."/>
            <person name="Griggs A."/>
            <person name="Gujja S."/>
            <person name="Hansen M."/>
            <person name="Howarth C."/>
            <person name="Imamovic A."/>
            <person name="Ireland A."/>
            <person name="Larimer J."/>
            <person name="McCowan C."/>
            <person name="Murphy C."/>
            <person name="Pearson M."/>
            <person name="Poon T.W."/>
            <person name="Priest M."/>
            <person name="Roberts A."/>
            <person name="Saif S."/>
            <person name="Shea T."/>
            <person name="Sykes S."/>
            <person name="Wortman J."/>
            <person name="Nusbaum C."/>
            <person name="Birren B."/>
        </authorList>
    </citation>
    <scope>NUCLEOTIDE SEQUENCE</scope>
    <source>
        <strain evidence="5">HDV247</strain>
    </source>
</reference>
<proteinExistence type="predicted"/>
<dbReference type="InterPro" id="IPR040840">
    <property type="entry name" value="TcA_TcB_BD"/>
</dbReference>
<evidence type="ECO:0000256" key="1">
    <source>
        <dbReference type="SAM" id="Coils"/>
    </source>
</evidence>
<sequence length="3913" mass="426639">MSLDLIIVRLLPNARTDAATFQNYIKGLEIHAYDQNISDVDANSDPTGAKEVPLGSASGVLTFNDGVSWSDVAKAMTIDPPQPGHKKKLPTGIIQHVKKQLAVGQAKAVATAVIVVDIDGSHKEYPTSASYDVRLDIKRNGVALEAPPIEWNASCYSVADLSPYPPDYMGIQDNPFVQPGWLLMKVPSIYALILAAPLPLPPGTAAVLLDQDGKPPPFGDLLKAVNLVLGNYDLQAGTTLEELSTPLTEAQSREIAAEIVYNRAWLPLPLPESELEDLYTSPDNNHDMARTKFEGNLAAYHAKLDADARRLAAYIFAASAAVSAERMSAASTVALFTFPLDPRMAPSTQSQSRDSTSGSSSSNKAELSVVLTSWDAFALPQPASPSLISPSFTVPAAYFYALGHQLSSSMAPDLRYRALVNSTPDYISTTIAAAVGEGVLRSTESTVTLGSDNFSIGTAQAVRRICALLPNVVNMLGGPTTTGTGSSLQPPQLPVLAMSLVSGLVTSWRDFAQPDSAFWTTSQFDSAEYLGLFLQIVVNGDPVLAPAIAAAQLIPPKIPPAAPGSPNTALQHAYELPRITTEGWKALFSGSGAALLPAWTGAAPGDTTSRVNAFVRRLQTLFAVAWQPPPGDGPVNAELIPVLDASPNEFQGLGEGGAGDVLATFLEANPAFSFEADWNDDAVDAAVLAAFPDTAALPVASSFADNAAAQLRRWLNAALKMLWTLVQVTNFSATTNPTPPPPVLEPYRRFAYMEALFSRGFVSADSIAALSVAQFAAALTGTVVESGDEGTIHALAIKLPHKLPTSGIEPGFGFAPANPGGAEALVNCIPAPSLDPLGKVAYLHEMLSAALPLGDVGDGNTESGRSVAGSAAVTTKALEELVAARRGAIGDLHAGTANLETCVPVVDLVLESLEYLGKAVVDKTPPPLKGVVYDTTSDPVRDLLGLSNRYGDGDNRPAVNPLCIPGLPPASELLAAIPQYSTPCIKLAQPAIYQTLQSTFTFPSLPYARQLDLVRSYLTCIGSDRFETVRRFRRDITEFALDPATDPPEWPAHVWRLPVRLGIALEYLGLSELEYTTLYVDDLDDTQVAGLYGVKAEQECDWRENSVVLTLGGFMEGLGLTYCELLELKSSGLVPFTLRVTHFHDDVVPMNSAINDSIVQSREPVEAISNSDCPPCCLSNWRINFSSDNDDCEVDIRGLLMRVAIFVRLWRTLNSGCHHSISFSRLADICAVLQLFNAAGKINPDFIRNLAALLMLIELFELPWSERRDQDDGALILGAPTPPGSSRSKVLVLWDTQNIPTPEDWNWVVSALLDAVHRHATRSFHCPSRGPDSLKITASNLDPLSRLAGFGLSSSDPTWYTTPVCTLRFAEVLSKICASRFTVGELLFLFTVQDHLGGDDPFPLAPLLETMNKPFSSLPDDEVEWSLEMLRMKLLCTLENKEETLRDEACDAVDWHRVEAIIRSAGYTSTKPPSPGSPSRPDLLVSLAEHFFPAALERSGHKRVDRSRREWTTRLDPSDTSPAMWAAEPCEPFHYRIVRHPVEEDAESSGELWVTLPLRDSSVLEKLQATRQLRLQEINAVQELYFAPRASLAPFALLFSNFERAVEYLVQAESEVERWRFFAREVLLFERRRMIIAKHLAMHVREVTSDEESKGRCGCDDKHKNRDEDEDENGHSMSKVKHHHHREGCEKCCSPADIAIASTLLKHLVADENQALTTWEDNSGAPPTDFQWSDPLFSGGALAALLGLAGTGLHGEFHAGGTATGTGNLRWEEMRGGLTAFGSTKDRWNCPVPTVIPRLINQLPSAEVRKVVSFKNGFAWRNRDGHVLAGVEPFECKWTGSLLVECAGCYVFTAGTPCDGDEGRPGCQGCDDEWSVTLQRGQKTYRLLNHHGGEKEPSGPSFLSHGVHLSEGAYDVTITYKQVDPRFTQENITHQHTGFEVRYKGPDTQSQCVVVPFRNLVRNSKDGPLGNFTEGKSSLSRFLKAQYVPTIRDARRTYQRAFKAVLLARRFCLSALKPKDWRCEDESEMEFLLRSGARFMGTAYYRGEETAAAPPGTSPYKAHHAALDLNLLPVSDPYLPPNPASDARAHPSPQRQAALFNVWERLFDYVHLRDEVRELHMHPALKHHHDTGFRSLWHMFREASAEHPPGSQTSDDAADLVLRYLGVDAGLKDALLNYFFLAQPQSGSGGAPVPSVYHVAAAPDLENERWVTRVWRARGWARRVDANFQTQVLDKSRPALWAADDDALEVEVLIPGDLDADGEAAPAQSGVANLVRFVTWTLLGIDPDNVVEGIISCAGSRLPALKHLNDGLRWRARAAILSFLCQMDRVPLPSGSDGIFSTLSRSASSPSDVGNLLLQDVEARLDERTTRVQDGIVSTQRLVQRLRIGLEPQFLLSPGDRVDLEKLWECTFASFDVWAAHARRTLYAENWATWDELRALDKTEAGKFLVQGLERDSSTLVKQGRPVWFPATGAVAGEEPSTAGLELEQASRDLANLGSHKASTLENLLLLATPDNAPRPTLLSAGITTVADTSAATTAQLKEVARKTFGLNLPFWIESAIRLGSRFIRVAAAGLPPAFPYKGPTSTDGCSCCRDTSCPPPVDEYYFWLAPVGLYDPSDAPQDADIRTSSADDPTAPAWESPNAEVDEADAQNPGSLNADPNAPKTTAQLLSWAPRQAVALFWACVHNGCLLAPRRSGTYLKLELLPKGASLFLQLAGRCADSLFFTAAGTPPTIPPSRPLGTALGFRYDMATNSAVAVPQALPDVFASTPIPPTKGPLAPFAAYPRFVFFSPGAPLAPATAFGAALAIAERLRDTCCFEAALEWYRAAFDPLSRDNSWALCRRYSISKRGGDVLLEGITTEDKGKGKAAAGVEPTAITRDPSGTILDSPCCPATADPAKQPRIVRSRAVLLEYLETLLRWADSVADTSSEAENTSTSPSAEATQQALVLVEAMAYILGPSPKAVVAHPNPQVERVSTVSLFTPASPPLNPRLLRLYDQVADRMDSLRRRQRFLSLPDRPATTAAISCLPHTKPPFTLPSAGPGQPYRFTSVYPKAAELAGLVRSLASSLTSAYERGDNTYLMALRASHERTLLELGLSTAQQQWRTADWEVQALGQSMQAALARRHNYVMLRDGGLNAGEQAHVTGTETAMGSNTAANVSEGLGQVFSMIPDLATGVAGMGPLVKTELPIGTKMAAATGAAARVLNTVAAISSSQAGLSLTQSGWDRRLIEWRLQADLAAIEIAQIKRQRLAAERRRAVALRELNSHQRQKEHAEEVLAFERDRQSRHALFLFLQQETAGLLRTIFALALRTAREAHAAFLFERVPPSPMPPFPSFAELWNDHGGNSSAQGNAAVHAGLMAGERLELALRRLERSYMSLNGRELELSKRISLRESFPREFIALRQRGSCVIELQEAVFDADYPGHYLRRLRSVSVSVPCVAGMYTGVHCRLQLLASSIRTEPLMPSQQECCCCSAKKPCNTGRDSCCNPPWHQEDPSCGKGGVDVVEDPYVVHRFGCASASASAVATSHGQDDSGLFELTFRDERYLPFEFEGAVSRWRIELPRRHNLFDFSSLSDVVLSLNYTARDGGPRLRTLAEEKLGGCISCGGGEHSKSLWRGFEVRREFPDLWPRFERCGNECDDCRRHLGFHGGRHGAGCCESSCNNSCDHNGSGHQEHQEHHSGHNQAPHDHCHVCEDDCAPRPPLAVPCPHTFDVPLHLRRGMFPYLPGRKPVRVTSLCLSVSLRRLCRAQLDRVCKCPRKTCAGRHFPVLFVPPGKEHCPKDWRAVECVERTAVGDLYGEEGEDGVCAEDGAYDDVFSCEIGNLAMGPIAEETECGYGAREQETWGSLRFPRCIGDVVEVWLLCGYDAVVSCCDADDRKAGETQQRSSHGGRCGSDGRRRRQYFIKPGGQMW</sequence>
<feature type="region of interest" description="Disordered" evidence="2">
    <location>
        <begin position="1652"/>
        <end position="1681"/>
    </location>
</feature>
<dbReference type="EMBL" id="JH650999">
    <property type="protein sequence ID" value="EXA32193.1"/>
    <property type="molecule type" value="Genomic_DNA"/>
</dbReference>
<keyword evidence="1" id="KW-0175">Coiled coil</keyword>
<evidence type="ECO:0000313" key="5">
    <source>
        <dbReference type="EMBL" id="EXA32193.1"/>
    </source>
</evidence>
<gene>
    <name evidence="5" type="ORF">FOVG_16565</name>
</gene>
<name>W9NHD8_FUSOX</name>
<feature type="coiled-coil region" evidence="1">
    <location>
        <begin position="3244"/>
        <end position="3285"/>
    </location>
</feature>